<dbReference type="InParanoid" id="A0A540VM40"/>
<dbReference type="RefSeq" id="WP_141608022.1">
    <property type="nucleotide sequence ID" value="NZ_VIGC02000001.1"/>
</dbReference>
<name>A0A540VM40_9CHLR</name>
<dbReference type="InterPro" id="IPR025403">
    <property type="entry name" value="TgpA-like_C"/>
</dbReference>
<reference evidence="4 5" key="1">
    <citation type="submission" date="2019-06" db="EMBL/GenBank/DDBJ databases">
        <title>Genome sequence of Litorilinea aerophila BAA-2444.</title>
        <authorList>
            <person name="Maclea K.S."/>
            <person name="Maurais E.G."/>
            <person name="Iannazzi L.C."/>
        </authorList>
    </citation>
    <scope>NUCLEOTIDE SEQUENCE [LARGE SCALE GENOMIC DNA]</scope>
    <source>
        <strain evidence="4 5">ATCC BAA-2444</strain>
    </source>
</reference>
<protein>
    <submittedName>
        <fullName evidence="4">DUF4129 domain-containing protein</fullName>
    </submittedName>
</protein>
<feature type="transmembrane region" description="Helical" evidence="2">
    <location>
        <begin position="123"/>
        <end position="142"/>
    </location>
</feature>
<dbReference type="AlphaFoldDB" id="A0A540VM40"/>
<evidence type="ECO:0000256" key="1">
    <source>
        <dbReference type="SAM" id="MobiDB-lite"/>
    </source>
</evidence>
<keyword evidence="2" id="KW-0812">Transmembrane</keyword>
<dbReference type="Proteomes" id="UP000317371">
    <property type="component" value="Unassembled WGS sequence"/>
</dbReference>
<feature type="region of interest" description="Disordered" evidence="1">
    <location>
        <begin position="1"/>
        <end position="40"/>
    </location>
</feature>
<evidence type="ECO:0000256" key="2">
    <source>
        <dbReference type="SAM" id="Phobius"/>
    </source>
</evidence>
<dbReference type="EMBL" id="VIGC01000001">
    <property type="protein sequence ID" value="TQE97812.1"/>
    <property type="molecule type" value="Genomic_DNA"/>
</dbReference>
<feature type="transmembrane region" description="Helical" evidence="2">
    <location>
        <begin position="330"/>
        <end position="357"/>
    </location>
</feature>
<proteinExistence type="predicted"/>
<feature type="region of interest" description="Disordered" evidence="1">
    <location>
        <begin position="364"/>
        <end position="383"/>
    </location>
</feature>
<feature type="transmembrane region" description="Helical" evidence="2">
    <location>
        <begin position="255"/>
        <end position="278"/>
    </location>
</feature>
<feature type="transmembrane region" description="Helical" evidence="2">
    <location>
        <begin position="49"/>
        <end position="70"/>
    </location>
</feature>
<comment type="caution">
    <text evidence="4">The sequence shown here is derived from an EMBL/GenBank/DDBJ whole genome shotgun (WGS) entry which is preliminary data.</text>
</comment>
<feature type="transmembrane region" description="Helical" evidence="2">
    <location>
        <begin position="298"/>
        <end position="318"/>
    </location>
</feature>
<evidence type="ECO:0000313" key="5">
    <source>
        <dbReference type="Proteomes" id="UP000317371"/>
    </source>
</evidence>
<feature type="domain" description="Protein-glutamine gamma-glutamyltransferase-like C-terminal" evidence="3">
    <location>
        <begin position="486"/>
        <end position="557"/>
    </location>
</feature>
<accession>A0A540VM40</accession>
<sequence>MATEERLQESEAALAEGTPADEPSPSDSEEPMPEPGSSVQYDQPWLTSLLRPVLIALMAASLELALLAFLRRFVIGLAPAYTQWLVLLGVAAAIIGSVSTSWLAQPGQRSRRTAGYRAAELSLLLLITRLGIWATTATWPTVDQFFLRPMETLFDGYFILGAILVGLAWVLASGMTADLMAMALQPDDLYLARTFNDRWQDTARPVYTDRPAILRRFVARWVVGGILLVMLAAGSRLEAPEQGFFAVLRQHIDPVVVAGILIYFFCGLVLISQGQLALLRARWTLQKTPSSESILRNWPIYSLLLILAVGVVAALMPLGGTFRLAQILTFLIQAIYFGLLELFRFLFGLFLLLLALLTGEQPPEAPPPAQPIQPIQPTPPPPMDSPLPAWTGGLLFWLLTAALLGYMAYIYLSGRGVNFQWLQRLWHMLRERWSQLFGAYREWQLTRIRAREEADRTESQGKERRSLWDWLPWRRLAPEQQVRYFYLSLLERAQEAGVARRPAETPFRYAPRLAERVGEAPEDREAVQELTAAFVEVRYAGRPVEPSRVQQLRSLWQRLRDRLRRP</sequence>
<evidence type="ECO:0000259" key="3">
    <source>
        <dbReference type="Pfam" id="PF13559"/>
    </source>
</evidence>
<evidence type="ECO:0000313" key="4">
    <source>
        <dbReference type="EMBL" id="TQE97812.1"/>
    </source>
</evidence>
<organism evidence="4 5">
    <name type="scientific">Litorilinea aerophila</name>
    <dbReference type="NCBI Taxonomy" id="1204385"/>
    <lineage>
        <taxon>Bacteria</taxon>
        <taxon>Bacillati</taxon>
        <taxon>Chloroflexota</taxon>
        <taxon>Caldilineae</taxon>
        <taxon>Caldilineales</taxon>
        <taxon>Caldilineaceae</taxon>
        <taxon>Litorilinea</taxon>
    </lineage>
</organism>
<feature type="transmembrane region" description="Helical" evidence="2">
    <location>
        <begin position="154"/>
        <end position="172"/>
    </location>
</feature>
<keyword evidence="2" id="KW-1133">Transmembrane helix</keyword>
<feature type="transmembrane region" description="Helical" evidence="2">
    <location>
        <begin position="82"/>
        <end position="103"/>
    </location>
</feature>
<dbReference type="Pfam" id="PF13559">
    <property type="entry name" value="DUF4129"/>
    <property type="match status" value="1"/>
</dbReference>
<gene>
    <name evidence="4" type="ORF">FKZ61_00055</name>
</gene>
<keyword evidence="5" id="KW-1185">Reference proteome</keyword>
<feature type="transmembrane region" description="Helical" evidence="2">
    <location>
        <begin position="389"/>
        <end position="412"/>
    </location>
</feature>
<keyword evidence="2" id="KW-0472">Membrane</keyword>
<dbReference type="OrthoDB" id="144156at2"/>